<sequence>MTHSDKREDLLQGKGYDGDPVGLCSSLLATLVVAQEYHGESDYEYNSSGNDHWSDADVPVSTGYGQYGNGNGPSSTVVVTGSTASVLSSTASVTSNSASVTSNTASGTGGSASVLSSTAAVISNSASVTSNTASGTGSSAVVTSSTASAFSSTTSVTSSTGNGTSSTGNGSSGNGSVSSATKYSVKTPPLTTNWTYSVGTNPWPEYPRPQLQRSQWQNLNGIWTYQNASSLQAVNSPPFGQTLANEVLVPSCLESGLSGIQGNYTLYSWYSTHFTVPSNWTSQRVLLNFGAVDYEATVFINGHNATFHRGGYFAFAVDVTDYLSSSGANELLVFVHDPTDSDPYVIPIGKQTLHPSHIFYTPCSGIWQSVWIESAPSNYITELDLAANMDGQVNVTVATSQQTKTPVQVSFVDRGSKKVVASHNGTSDAAFQFSVPSPSLWSPDSPTLYDVTVSMGGDVISSYTGFRTFSKGTVNGVVRPLVNGKFTFVFGTLDQGFWPDGIYTPPNREAMVYDLQTLKRLGFNMVRKHIKVENALFYQACDEMGLLVIQDMPSLRPLQQRTLANCTRITIEPDAQQQTEFARQLELLLNQHKSYPSIMIWIIYNEGWGQLIDGYPEFGLTARVRQLDPTRLIDSTTGWFDHGAGDFSDNHHYANPQCGSPFYSIASSPYDPARIGIQGEFGGIGQNVSIEHLWNVQEAINTINQTYEIDLSVEAWNYRSHILLGELRDQTQRFACSGGVWTQTTDVEGEVNGLLTYDRRILRPNEAQWKADIQSLYDAAASRSNSSVPLLV</sequence>
<accession>A0A4V6WL19</accession>
<evidence type="ECO:0008006" key="10">
    <source>
        <dbReference type="Google" id="ProtNLM"/>
    </source>
</evidence>
<dbReference type="InterPro" id="IPR051913">
    <property type="entry name" value="GH2_Domain-Containing"/>
</dbReference>
<evidence type="ECO:0000259" key="6">
    <source>
        <dbReference type="Pfam" id="PF02836"/>
    </source>
</evidence>
<feature type="compositionally biased region" description="Low complexity" evidence="4">
    <location>
        <begin position="151"/>
        <end position="181"/>
    </location>
</feature>
<dbReference type="Proteomes" id="UP000308768">
    <property type="component" value="Unassembled WGS sequence"/>
</dbReference>
<evidence type="ECO:0000313" key="8">
    <source>
        <dbReference type="EMBL" id="TKA71969.1"/>
    </source>
</evidence>
<dbReference type="Gene3D" id="2.60.40.10">
    <property type="entry name" value="Immunoglobulins"/>
    <property type="match status" value="1"/>
</dbReference>
<dbReference type="Gene3D" id="3.20.20.80">
    <property type="entry name" value="Glycosidases"/>
    <property type="match status" value="1"/>
</dbReference>
<dbReference type="SUPFAM" id="SSF51445">
    <property type="entry name" value="(Trans)glycosidases"/>
    <property type="match status" value="1"/>
</dbReference>
<feature type="domain" description="Glycoside hydrolase family 2 immunoglobulin-like beta-sandwich" evidence="5">
    <location>
        <begin position="383"/>
        <end position="467"/>
    </location>
</feature>
<reference evidence="8 9" key="1">
    <citation type="submission" date="2017-03" db="EMBL/GenBank/DDBJ databases">
        <title>Genomes of endolithic fungi from Antarctica.</title>
        <authorList>
            <person name="Coleine C."/>
            <person name="Masonjones S."/>
            <person name="Stajich J.E."/>
        </authorList>
    </citation>
    <scope>NUCLEOTIDE SEQUENCE [LARGE SCALE GENOMIC DNA]</scope>
    <source>
        <strain evidence="8 9">CCFEE 5187</strain>
    </source>
</reference>
<name>A0A4V6WL19_9PEZI</name>
<dbReference type="PANTHER" id="PTHR42732:SF2">
    <property type="entry name" value="BETA-MANNOSIDASE"/>
    <property type="match status" value="1"/>
</dbReference>
<dbReference type="Pfam" id="PF02837">
    <property type="entry name" value="Glyco_hydro_2_N"/>
    <property type="match status" value="1"/>
</dbReference>
<evidence type="ECO:0000313" key="9">
    <source>
        <dbReference type="Proteomes" id="UP000308768"/>
    </source>
</evidence>
<dbReference type="InterPro" id="IPR013783">
    <property type="entry name" value="Ig-like_fold"/>
</dbReference>
<dbReference type="InterPro" id="IPR017853">
    <property type="entry name" value="GH"/>
</dbReference>
<organism evidence="8 9">
    <name type="scientific">Cryomyces minteri</name>
    <dbReference type="NCBI Taxonomy" id="331657"/>
    <lineage>
        <taxon>Eukaryota</taxon>
        <taxon>Fungi</taxon>
        <taxon>Dikarya</taxon>
        <taxon>Ascomycota</taxon>
        <taxon>Pezizomycotina</taxon>
        <taxon>Dothideomycetes</taxon>
        <taxon>Dothideomycetes incertae sedis</taxon>
        <taxon>Cryomyces</taxon>
    </lineage>
</organism>
<dbReference type="EMBL" id="NAJN01000530">
    <property type="protein sequence ID" value="TKA71969.1"/>
    <property type="molecule type" value="Genomic_DNA"/>
</dbReference>
<evidence type="ECO:0000256" key="3">
    <source>
        <dbReference type="ARBA" id="ARBA00023295"/>
    </source>
</evidence>
<feature type="region of interest" description="Disordered" evidence="4">
    <location>
        <begin position="151"/>
        <end position="184"/>
    </location>
</feature>
<dbReference type="PANTHER" id="PTHR42732">
    <property type="entry name" value="BETA-GALACTOSIDASE"/>
    <property type="match status" value="1"/>
</dbReference>
<feature type="domain" description="Glycosyl hydrolases family 2 sugar binding" evidence="7">
    <location>
        <begin position="264"/>
        <end position="340"/>
    </location>
</feature>
<dbReference type="Pfam" id="PF00703">
    <property type="entry name" value="Glyco_hydro_2"/>
    <property type="match status" value="1"/>
</dbReference>
<dbReference type="GO" id="GO:0004553">
    <property type="term" value="F:hydrolase activity, hydrolyzing O-glycosyl compounds"/>
    <property type="evidence" value="ECO:0007669"/>
    <property type="project" value="InterPro"/>
</dbReference>
<dbReference type="Pfam" id="PF02836">
    <property type="entry name" value="Glyco_hydro_2_C"/>
    <property type="match status" value="1"/>
</dbReference>
<evidence type="ECO:0000259" key="5">
    <source>
        <dbReference type="Pfam" id="PF00703"/>
    </source>
</evidence>
<comment type="caution">
    <text evidence="8">The sequence shown here is derived from an EMBL/GenBank/DDBJ whole genome shotgun (WGS) entry which is preliminary data.</text>
</comment>
<dbReference type="InterPro" id="IPR006102">
    <property type="entry name" value="Ig-like_GH2"/>
</dbReference>
<dbReference type="InterPro" id="IPR006104">
    <property type="entry name" value="Glyco_hydro_2_N"/>
</dbReference>
<dbReference type="InterPro" id="IPR036156">
    <property type="entry name" value="Beta-gal/glucu_dom_sf"/>
</dbReference>
<comment type="similarity">
    <text evidence="1">Belongs to the glycosyl hydrolase 2 family.</text>
</comment>
<keyword evidence="9" id="KW-1185">Reference proteome</keyword>
<dbReference type="SUPFAM" id="SSF49785">
    <property type="entry name" value="Galactose-binding domain-like"/>
    <property type="match status" value="1"/>
</dbReference>
<keyword evidence="3" id="KW-0326">Glycosidase</keyword>
<dbReference type="Gene3D" id="2.60.120.260">
    <property type="entry name" value="Galactose-binding domain-like"/>
    <property type="match status" value="1"/>
</dbReference>
<evidence type="ECO:0000256" key="2">
    <source>
        <dbReference type="ARBA" id="ARBA00022801"/>
    </source>
</evidence>
<dbReference type="GO" id="GO:0005975">
    <property type="term" value="P:carbohydrate metabolic process"/>
    <property type="evidence" value="ECO:0007669"/>
    <property type="project" value="InterPro"/>
</dbReference>
<feature type="domain" description="Glycoside hydrolase family 2 catalytic" evidence="6">
    <location>
        <begin position="509"/>
        <end position="637"/>
    </location>
</feature>
<dbReference type="InterPro" id="IPR006103">
    <property type="entry name" value="Glyco_hydro_2_cat"/>
</dbReference>
<gene>
    <name evidence="8" type="ORF">B0A49_05332</name>
</gene>
<dbReference type="InterPro" id="IPR008979">
    <property type="entry name" value="Galactose-bd-like_sf"/>
</dbReference>
<evidence type="ECO:0000256" key="1">
    <source>
        <dbReference type="ARBA" id="ARBA00007401"/>
    </source>
</evidence>
<feature type="region of interest" description="Disordered" evidence="4">
    <location>
        <begin position="90"/>
        <end position="111"/>
    </location>
</feature>
<dbReference type="STRING" id="331657.A0A4V6WL19"/>
<dbReference type="AlphaFoldDB" id="A0A4V6WL19"/>
<protein>
    <recommendedName>
        <fullName evidence="10">Beta-galactosidase</fullName>
    </recommendedName>
</protein>
<dbReference type="OrthoDB" id="408320at2759"/>
<evidence type="ECO:0000256" key="4">
    <source>
        <dbReference type="SAM" id="MobiDB-lite"/>
    </source>
</evidence>
<keyword evidence="2" id="KW-0378">Hydrolase</keyword>
<dbReference type="SUPFAM" id="SSF49303">
    <property type="entry name" value="beta-Galactosidase/glucuronidase domain"/>
    <property type="match status" value="1"/>
</dbReference>
<evidence type="ECO:0000259" key="7">
    <source>
        <dbReference type="Pfam" id="PF02837"/>
    </source>
</evidence>
<proteinExistence type="inferred from homology"/>